<gene>
    <name evidence="2" type="ORF">OM944_05685</name>
</gene>
<dbReference type="RefSeq" id="WP_264810696.1">
    <property type="nucleotide sequence ID" value="NZ_CP110226.1"/>
</dbReference>
<dbReference type="EMBL" id="CP110226">
    <property type="protein sequence ID" value="UZD23984.1"/>
    <property type="molecule type" value="Genomic_DNA"/>
</dbReference>
<evidence type="ECO:0000313" key="2">
    <source>
        <dbReference type="EMBL" id="UZD23984.1"/>
    </source>
</evidence>
<keyword evidence="1" id="KW-0472">Membrane</keyword>
<keyword evidence="3" id="KW-1185">Reference proteome</keyword>
<accession>A0ABY6MLX5</accession>
<evidence type="ECO:0000256" key="1">
    <source>
        <dbReference type="SAM" id="Phobius"/>
    </source>
</evidence>
<dbReference type="Proteomes" id="UP001163156">
    <property type="component" value="Chromosome"/>
</dbReference>
<evidence type="ECO:0008006" key="4">
    <source>
        <dbReference type="Google" id="ProtNLM"/>
    </source>
</evidence>
<keyword evidence="1" id="KW-0812">Transmembrane</keyword>
<keyword evidence="1" id="KW-1133">Transmembrane helix</keyword>
<feature type="transmembrane region" description="Helical" evidence="1">
    <location>
        <begin position="12"/>
        <end position="30"/>
    </location>
</feature>
<feature type="transmembrane region" description="Helical" evidence="1">
    <location>
        <begin position="42"/>
        <end position="60"/>
    </location>
</feature>
<evidence type="ECO:0000313" key="3">
    <source>
        <dbReference type="Proteomes" id="UP001163156"/>
    </source>
</evidence>
<reference evidence="2" key="1">
    <citation type="submission" date="2022-10" db="EMBL/GenBank/DDBJ databases">
        <title>Algoriphagus sp. a novel bacteria isolate from halophytes salicornia europaea.</title>
        <authorList>
            <person name="Peng Y."/>
            <person name="Jiang L."/>
            <person name="Lee J."/>
        </authorList>
    </citation>
    <scope>NUCLEOTIDE SEQUENCE</scope>
    <source>
        <strain evidence="2">TR-M5</strain>
    </source>
</reference>
<protein>
    <recommendedName>
        <fullName evidence="4">Aerotolerance regulator N-terminal domain-containing protein</fullName>
    </recommendedName>
</protein>
<name>A0ABY6MLX5_9BACT</name>
<proteinExistence type="predicted"/>
<sequence length="540" mass="61309">MIQFEPLISWPWAYLFILLIACILGIQLYWIYRSKDSSLKKWVKTVLNSLFFLVLITFILQPSWRYSNPGNGLLLYSEDVSKEQIRFWKDSLNLKKELKINTYHGEPGPIYLLGADFSRLDLLKFSGEKVNWIPFSDHQGLSFLNWKAILKQGENQTIYGYLNVRDSAHLKLIQGEEVLAEQHLKNGKTEFKLEFPVQLIGRNELDFLVNDTLKGKIRFYSTAPSPVQYSLKFGFPDPELRFLSQYLTQTGQSVSEEIKVSKSAFIHSGARNSDAVQFLIIDPSQLEKQEVKAAIEAGAAVLLLNLNDVQSEVKRINSALNTDFEAERLSSESSRKLEEELYAAPFEWKAKPAQIRNFGNSLAVQRVGNAKVGVSLLGRTFPIKLAGDSLRYRKIWSEILGSLLPEEPASVVFEAPVFQGGTAGLTLNQERFDQNFARVGSDTLYSRPSLVNPFSKTVELISPDSGWVSLGDTLEYYAYGREEWLGVFRTKLFADFLKQNQNASSISSEAKSGQKPSDWIWYALLLVLLTLLWVEPKILD</sequence>
<organism evidence="2 3">
    <name type="scientific">Algoriphagus halophytocola</name>
    <dbReference type="NCBI Taxonomy" id="2991499"/>
    <lineage>
        <taxon>Bacteria</taxon>
        <taxon>Pseudomonadati</taxon>
        <taxon>Bacteroidota</taxon>
        <taxon>Cytophagia</taxon>
        <taxon>Cytophagales</taxon>
        <taxon>Cyclobacteriaceae</taxon>
        <taxon>Algoriphagus</taxon>
    </lineage>
</organism>